<evidence type="ECO:0000313" key="2">
    <source>
        <dbReference type="EMBL" id="RDZ28552.1"/>
    </source>
</evidence>
<accession>A0A371K3W3</accession>
<dbReference type="Pfam" id="PF02321">
    <property type="entry name" value="OEP"/>
    <property type="match status" value="1"/>
</dbReference>
<dbReference type="PANTHER" id="PTHR30203:SF24">
    <property type="entry name" value="BLR4935 PROTEIN"/>
    <property type="match status" value="1"/>
</dbReference>
<dbReference type="Proteomes" id="UP000264492">
    <property type="component" value="Unassembled WGS sequence"/>
</dbReference>
<dbReference type="GO" id="GO:0015562">
    <property type="term" value="F:efflux transmembrane transporter activity"/>
    <property type="evidence" value="ECO:0007669"/>
    <property type="project" value="InterPro"/>
</dbReference>
<dbReference type="Gene3D" id="1.20.1600.10">
    <property type="entry name" value="Outer membrane efflux proteins (OEP)"/>
    <property type="match status" value="1"/>
</dbReference>
<dbReference type="RefSeq" id="WP_115857992.1">
    <property type="nucleotide sequence ID" value="NZ_QTSU01000001.1"/>
</dbReference>
<evidence type="ECO:0000313" key="3">
    <source>
        <dbReference type="Proteomes" id="UP000264492"/>
    </source>
</evidence>
<dbReference type="InterPro" id="IPR010131">
    <property type="entry name" value="MdtP/NodT-like"/>
</dbReference>
<organism evidence="2 3">
    <name type="scientific">Lysobacter silvisoli</name>
    <dbReference type="NCBI Taxonomy" id="2293254"/>
    <lineage>
        <taxon>Bacteria</taxon>
        <taxon>Pseudomonadati</taxon>
        <taxon>Pseudomonadota</taxon>
        <taxon>Gammaproteobacteria</taxon>
        <taxon>Lysobacterales</taxon>
        <taxon>Lysobacteraceae</taxon>
        <taxon>Lysobacter</taxon>
    </lineage>
</organism>
<sequence length="434" mass="47301">MSFPFSLHRRCSACRWPTWVLALGFILAPAWSFAAGISFDDAQRLAAERAPLLKARQSQIAATQEEAVRAAALRDPKLTLGLANWPVTGADAFDFRADDMTMKQIGVMQEFPARAKRQARQAVADRGIEQAEALSVAERLAVRRGAAEAWIALWAAQLEVVALQTLREPASVAIRTAKARLAGGTGTVTDTLATQAAALELENRIDAAEASLEAARAGLARWLGVDPADVEAEDAPPALTELPVAPAALLTSIDRQGPLLPWRSREALAEAEVDAAIAEKRPDWSLGMTYGQRDRTPNGVSRSDMLMVEFAIDLPLFPGNRQDRGVSAKRAELDAVAAEREDARRVQTETVRRALAEWQGLQRQVARKETESLPLARDRAKTALTAYAGGGDLQPWLQARRDEIELHIEHARHLGELGRAWAALAYLLPEESTP</sequence>
<comment type="similarity">
    <text evidence="1">Belongs to the outer membrane factor (OMF) (TC 1.B.17) family.</text>
</comment>
<comment type="caution">
    <text evidence="2">The sequence shown here is derived from an EMBL/GenBank/DDBJ whole genome shotgun (WGS) entry which is preliminary data.</text>
</comment>
<name>A0A371K3W3_9GAMM</name>
<dbReference type="EMBL" id="QTSU01000001">
    <property type="protein sequence ID" value="RDZ28552.1"/>
    <property type="molecule type" value="Genomic_DNA"/>
</dbReference>
<evidence type="ECO:0000256" key="1">
    <source>
        <dbReference type="ARBA" id="ARBA00007613"/>
    </source>
</evidence>
<dbReference type="AlphaFoldDB" id="A0A371K3W3"/>
<reference evidence="2 3" key="1">
    <citation type="submission" date="2018-08" db="EMBL/GenBank/DDBJ databases">
        <title>Lysobacter sp. zong2l5, whole genome shotgun sequence.</title>
        <authorList>
            <person name="Zhang X."/>
            <person name="Feng G."/>
            <person name="Zhu H."/>
        </authorList>
    </citation>
    <scope>NUCLEOTIDE SEQUENCE [LARGE SCALE GENOMIC DNA]</scope>
    <source>
        <strain evidence="3">zong2l5</strain>
    </source>
</reference>
<protein>
    <submittedName>
        <fullName evidence="2">TolC family protein</fullName>
    </submittedName>
</protein>
<dbReference type="PANTHER" id="PTHR30203">
    <property type="entry name" value="OUTER MEMBRANE CATION EFFLUX PROTEIN"/>
    <property type="match status" value="1"/>
</dbReference>
<proteinExistence type="inferred from homology"/>
<dbReference type="SUPFAM" id="SSF56954">
    <property type="entry name" value="Outer membrane efflux proteins (OEP)"/>
    <property type="match status" value="1"/>
</dbReference>
<keyword evidence="3" id="KW-1185">Reference proteome</keyword>
<dbReference type="OrthoDB" id="5607838at2"/>
<gene>
    <name evidence="2" type="ORF">DX914_05335</name>
</gene>
<dbReference type="InterPro" id="IPR003423">
    <property type="entry name" value="OMP_efflux"/>
</dbReference>